<evidence type="ECO:0000256" key="3">
    <source>
        <dbReference type="ARBA" id="ARBA00022840"/>
    </source>
</evidence>
<protein>
    <submittedName>
        <fullName evidence="5">DUF4162 domain-containing protein</fullName>
    </submittedName>
</protein>
<dbReference type="EMBL" id="VTEV01000002">
    <property type="protein sequence ID" value="TYS69541.1"/>
    <property type="molecule type" value="Genomic_DNA"/>
</dbReference>
<gene>
    <name evidence="5" type="ORF">FZC76_04715</name>
</gene>
<keyword evidence="2" id="KW-0547">Nucleotide-binding</keyword>
<keyword evidence="1" id="KW-0813">Transport</keyword>
<dbReference type="RefSeq" id="WP_148987119.1">
    <property type="nucleotide sequence ID" value="NZ_VTEV01000002.1"/>
</dbReference>
<evidence type="ECO:0000313" key="5">
    <source>
        <dbReference type="EMBL" id="TYS69541.1"/>
    </source>
</evidence>
<dbReference type="InterPro" id="IPR025302">
    <property type="entry name" value="DrrA1/2-like_C"/>
</dbReference>
<keyword evidence="3" id="KW-0067">ATP-binding</keyword>
<evidence type="ECO:0000256" key="2">
    <source>
        <dbReference type="ARBA" id="ARBA00022741"/>
    </source>
</evidence>
<feature type="domain" description="Daunorubicin resistance ATP-binding protein DrrA1/2-like C-terminal" evidence="4">
    <location>
        <begin position="10"/>
        <end position="56"/>
    </location>
</feature>
<evidence type="ECO:0000313" key="6">
    <source>
        <dbReference type="Proteomes" id="UP000322524"/>
    </source>
</evidence>
<dbReference type="Proteomes" id="UP000322524">
    <property type="component" value="Unassembled WGS sequence"/>
</dbReference>
<comment type="caution">
    <text evidence="5">The sequence shown here is derived from an EMBL/GenBank/DDBJ whole genome shotgun (WGS) entry which is preliminary data.</text>
</comment>
<evidence type="ECO:0000256" key="1">
    <source>
        <dbReference type="ARBA" id="ARBA00022448"/>
    </source>
</evidence>
<reference evidence="5 6" key="1">
    <citation type="submission" date="2019-08" db="EMBL/GenBank/DDBJ databases">
        <title>Bacillus genomes from the desert of Cuatro Cienegas, Coahuila.</title>
        <authorList>
            <person name="Olmedo-Alvarez G."/>
        </authorList>
    </citation>
    <scope>NUCLEOTIDE SEQUENCE [LARGE SCALE GENOMIC DNA]</scope>
    <source>
        <strain evidence="5 6">CH28_1T</strain>
    </source>
</reference>
<proteinExistence type="predicted"/>
<dbReference type="GO" id="GO:0005524">
    <property type="term" value="F:ATP binding"/>
    <property type="evidence" value="ECO:0007669"/>
    <property type="project" value="UniProtKB-KW"/>
</dbReference>
<name>A0A5D4T3Q3_9BACI</name>
<organism evidence="5 6">
    <name type="scientific">Sutcliffiella horikoshii</name>
    <dbReference type="NCBI Taxonomy" id="79883"/>
    <lineage>
        <taxon>Bacteria</taxon>
        <taxon>Bacillati</taxon>
        <taxon>Bacillota</taxon>
        <taxon>Bacilli</taxon>
        <taxon>Bacillales</taxon>
        <taxon>Bacillaceae</taxon>
        <taxon>Sutcliffiella</taxon>
    </lineage>
</organism>
<accession>A0A5D4T3Q3</accession>
<dbReference type="Pfam" id="PF13732">
    <property type="entry name" value="DrrA1-3_C"/>
    <property type="match status" value="1"/>
</dbReference>
<sequence>MLKRFATQISPAEQYTSFTVDSEDKIAAIVRAFTKENIDVYRIHVEEPSLEEIFLEESNREMKGAS</sequence>
<evidence type="ECO:0000259" key="4">
    <source>
        <dbReference type="Pfam" id="PF13732"/>
    </source>
</evidence>
<dbReference type="AlphaFoldDB" id="A0A5D4T3Q3"/>